<dbReference type="CDD" id="cd00254">
    <property type="entry name" value="LT-like"/>
    <property type="match status" value="1"/>
</dbReference>
<proteinExistence type="inferred from homology"/>
<keyword evidence="3" id="KW-0732">Signal</keyword>
<feature type="signal peptide" evidence="3">
    <location>
        <begin position="1"/>
        <end position="19"/>
    </location>
</feature>
<evidence type="ECO:0000256" key="1">
    <source>
        <dbReference type="ARBA" id="ARBA00007734"/>
    </source>
</evidence>
<dbReference type="Gene3D" id="3.30.70.1070">
    <property type="entry name" value="Sporulation related repeat"/>
    <property type="match status" value="1"/>
</dbReference>
<dbReference type="Pfam" id="PF01464">
    <property type="entry name" value="SLT"/>
    <property type="match status" value="1"/>
</dbReference>
<protein>
    <submittedName>
        <fullName evidence="6">Soluble lytic murein transglycosylase-like protein</fullName>
    </submittedName>
</protein>
<evidence type="ECO:0000256" key="3">
    <source>
        <dbReference type="SAM" id="SignalP"/>
    </source>
</evidence>
<dbReference type="Pfam" id="PF05036">
    <property type="entry name" value="SPOR"/>
    <property type="match status" value="1"/>
</dbReference>
<dbReference type="PANTHER" id="PTHR37423:SF2">
    <property type="entry name" value="MEMBRANE-BOUND LYTIC MUREIN TRANSGLYCOSYLASE C"/>
    <property type="match status" value="1"/>
</dbReference>
<feature type="domain" description="SPOR" evidence="5">
    <location>
        <begin position="227"/>
        <end position="306"/>
    </location>
</feature>
<dbReference type="InterPro" id="IPR036680">
    <property type="entry name" value="SPOR-like_sf"/>
</dbReference>
<reference evidence="6 7" key="1">
    <citation type="submission" date="2024-06" db="EMBL/GenBank/DDBJ databases">
        <title>Genomic Encyclopedia of Type Strains, Phase IV (KMG-IV): sequencing the most valuable type-strain genomes for metagenomic binning, comparative biology and taxonomic classification.</title>
        <authorList>
            <person name="Goeker M."/>
        </authorList>
    </citation>
    <scope>NUCLEOTIDE SEQUENCE [LARGE SCALE GENOMIC DNA]</scope>
    <source>
        <strain evidence="6 7">DSM 105042</strain>
    </source>
</reference>
<name>A0ABV2H0R1_9HYPH</name>
<evidence type="ECO:0000259" key="4">
    <source>
        <dbReference type="Pfam" id="PF01464"/>
    </source>
</evidence>
<dbReference type="PANTHER" id="PTHR37423">
    <property type="entry name" value="SOLUBLE LYTIC MUREIN TRANSGLYCOSYLASE-RELATED"/>
    <property type="match status" value="1"/>
</dbReference>
<comment type="similarity">
    <text evidence="1">Belongs to the transglycosylase Slt family.</text>
</comment>
<dbReference type="Gene3D" id="1.10.530.10">
    <property type="match status" value="1"/>
</dbReference>
<comment type="caution">
    <text evidence="6">The sequence shown here is derived from an EMBL/GenBank/DDBJ whole genome shotgun (WGS) entry which is preliminary data.</text>
</comment>
<evidence type="ECO:0000256" key="2">
    <source>
        <dbReference type="ARBA" id="ARBA00009387"/>
    </source>
</evidence>
<dbReference type="InterPro" id="IPR007730">
    <property type="entry name" value="SPOR-like_dom"/>
</dbReference>
<keyword evidence="7" id="KW-1185">Reference proteome</keyword>
<dbReference type="SUPFAM" id="SSF53955">
    <property type="entry name" value="Lysozyme-like"/>
    <property type="match status" value="1"/>
</dbReference>
<organism evidence="6 7">
    <name type="scientific">Pseudorhizobium tarimense</name>
    <dbReference type="NCBI Taxonomy" id="1079109"/>
    <lineage>
        <taxon>Bacteria</taxon>
        <taxon>Pseudomonadati</taxon>
        <taxon>Pseudomonadota</taxon>
        <taxon>Alphaproteobacteria</taxon>
        <taxon>Hyphomicrobiales</taxon>
        <taxon>Rhizobiaceae</taxon>
        <taxon>Rhizobium/Agrobacterium group</taxon>
        <taxon>Pseudorhizobium</taxon>
    </lineage>
</organism>
<accession>A0ABV2H0R1</accession>
<feature type="chain" id="PRO_5045374980" evidence="3">
    <location>
        <begin position="20"/>
        <end position="308"/>
    </location>
</feature>
<dbReference type="InterPro" id="IPR023346">
    <property type="entry name" value="Lysozyme-like_dom_sf"/>
</dbReference>
<dbReference type="EMBL" id="JBEPLJ010000001">
    <property type="protein sequence ID" value="MET3584125.1"/>
    <property type="molecule type" value="Genomic_DNA"/>
</dbReference>
<gene>
    <name evidence="6" type="ORF">ABID21_000217</name>
</gene>
<evidence type="ECO:0000259" key="5">
    <source>
        <dbReference type="Pfam" id="PF05036"/>
    </source>
</evidence>
<evidence type="ECO:0000313" key="7">
    <source>
        <dbReference type="Proteomes" id="UP001549031"/>
    </source>
</evidence>
<dbReference type="Proteomes" id="UP001549031">
    <property type="component" value="Unassembled WGS sequence"/>
</dbReference>
<dbReference type="RefSeq" id="WP_247242157.1">
    <property type="nucleotide sequence ID" value="NZ_JALJRA010000001.1"/>
</dbReference>
<evidence type="ECO:0000313" key="6">
    <source>
        <dbReference type="EMBL" id="MET3584125.1"/>
    </source>
</evidence>
<comment type="similarity">
    <text evidence="2">Belongs to the virb1 family.</text>
</comment>
<dbReference type="InterPro" id="IPR008258">
    <property type="entry name" value="Transglycosylase_SLT_dom_1"/>
</dbReference>
<sequence>MKRLLLFLFVSLAPLQAGAVQAPDQPKKSDDQARHCVSSWKDPYSGEELCIRQESFNRDLCTGIEHFAKARAVPADFFARLIWRESLFRPRAVSPKGAEGIAQFMPATAKLRGLDDSFDVLAALEASATYLRELNDRFGGYGLAAAAYNAGEARLSGFLAGKSLPLETRAYVLAITGHSVEKWVRDPPDTAAAPLAKNKSFLENCVTLADRRRLTPTMLSADAAWAPWGVQLAAHLDPDVARRLFDRALDRLPDALRGEQAMIVRQTRGNFGYRTRYAARIGRDTRAEAQALCARIKAAGGACTVLRN</sequence>
<feature type="domain" description="Transglycosylase SLT" evidence="4">
    <location>
        <begin position="68"/>
        <end position="155"/>
    </location>
</feature>